<comment type="caution">
    <text evidence="4">The sequence shown here is derived from an EMBL/GenBank/DDBJ whole genome shotgun (WGS) entry which is preliminary data.</text>
</comment>
<dbReference type="SUPFAM" id="SSF69721">
    <property type="entry name" value="DsrC, the gamma subunit of dissimilatory sulfite reductase"/>
    <property type="match status" value="1"/>
</dbReference>
<comment type="similarity">
    <text evidence="2">Belongs to the DsrC/TusE family.</text>
</comment>
<reference evidence="4" key="1">
    <citation type="journal article" date="2023" name="Int. J. Syst. Evol. Microbiol.">
        <title>Sinisalibacter aestuarii sp. nov., isolated from estuarine sediment of the Arakawa River.</title>
        <authorList>
            <person name="Arafat S.T."/>
            <person name="Hirano S."/>
            <person name="Sato A."/>
            <person name="Takeuchi K."/>
            <person name="Yasuda T."/>
            <person name="Terahara T."/>
            <person name="Hamada M."/>
            <person name="Kobayashi T."/>
        </authorList>
    </citation>
    <scope>NUCLEOTIDE SEQUENCE</scope>
    <source>
        <strain evidence="4">B-399</strain>
    </source>
</reference>
<dbReference type="PANTHER" id="PTHR37010">
    <property type="entry name" value="SULFURTRANSFERASE TUSE"/>
    <property type="match status" value="1"/>
</dbReference>
<keyword evidence="5" id="KW-1185">Reference proteome</keyword>
<dbReference type="NCBIfam" id="TIGR03342">
    <property type="entry name" value="dsrC_tusE_dsvC"/>
    <property type="match status" value="1"/>
</dbReference>
<evidence type="ECO:0000256" key="1">
    <source>
        <dbReference type="ARBA" id="ARBA00004496"/>
    </source>
</evidence>
<dbReference type="PANTHER" id="PTHR37010:SF1">
    <property type="entry name" value="SULFURTRANSFERASE TUSE"/>
    <property type="match status" value="1"/>
</dbReference>
<organism evidence="4 5">
    <name type="scientific">Sinisalibacter aestuarii</name>
    <dbReference type="NCBI Taxonomy" id="2949426"/>
    <lineage>
        <taxon>Bacteria</taxon>
        <taxon>Pseudomonadati</taxon>
        <taxon>Pseudomonadota</taxon>
        <taxon>Alphaproteobacteria</taxon>
        <taxon>Rhodobacterales</taxon>
        <taxon>Roseobacteraceae</taxon>
        <taxon>Sinisalibacter</taxon>
    </lineage>
</organism>
<dbReference type="EMBL" id="BROH01000016">
    <property type="protein sequence ID" value="GKY89976.1"/>
    <property type="molecule type" value="Genomic_DNA"/>
</dbReference>
<dbReference type="InterPro" id="IPR043163">
    <property type="entry name" value="DsrC-like_N"/>
</dbReference>
<dbReference type="PIRSF" id="PIRSF006223">
    <property type="entry name" value="DsrC_TusE"/>
    <property type="match status" value="1"/>
</dbReference>
<evidence type="ECO:0000256" key="3">
    <source>
        <dbReference type="ARBA" id="ARBA00022490"/>
    </source>
</evidence>
<comment type="subcellular location">
    <subcellularLocation>
        <location evidence="1">Cytoplasm</location>
    </subcellularLocation>
</comment>
<sequence length="121" mass="13604">MRTRPDTISYLALPAGRVAIDEAGYLTEPQNWTRDFAEIAADREGIALTELHWHVIGFMRDYLDEHGIAADARFVLKFLGDRLGLDKSGAKQALFDLFPYGYVKQACKIAGMRQPRAWSTG</sequence>
<evidence type="ECO:0000256" key="2">
    <source>
        <dbReference type="ARBA" id="ARBA00005718"/>
    </source>
</evidence>
<proteinExistence type="inferred from homology"/>
<evidence type="ECO:0000313" key="4">
    <source>
        <dbReference type="EMBL" id="GKY89976.1"/>
    </source>
</evidence>
<dbReference type="RefSeq" id="WP_281843893.1">
    <property type="nucleotide sequence ID" value="NZ_BROH01000016.1"/>
</dbReference>
<dbReference type="Proteomes" id="UP001144205">
    <property type="component" value="Unassembled WGS sequence"/>
</dbReference>
<evidence type="ECO:0000313" key="5">
    <source>
        <dbReference type="Proteomes" id="UP001144205"/>
    </source>
</evidence>
<dbReference type="InterPro" id="IPR025526">
    <property type="entry name" value="DsrC-like_dom_sf"/>
</dbReference>
<dbReference type="InterPro" id="IPR042072">
    <property type="entry name" value="DsrC-like_C"/>
</dbReference>
<accession>A0ABQ5LZS7</accession>
<dbReference type="InterPro" id="IPR007453">
    <property type="entry name" value="DsrC/TusE"/>
</dbReference>
<gene>
    <name evidence="4" type="primary">dsrC-2_3</name>
    <name evidence="4" type="ORF">STA1M1_38450</name>
</gene>
<name>A0ABQ5LZS7_9RHOB</name>
<protein>
    <submittedName>
        <fullName evidence="4">Sulfurtransferase TusE</fullName>
    </submittedName>
</protein>
<dbReference type="Gene3D" id="1.10.10.370">
    <property type="entry name" value="DsrC-like protein, C-terminal domain"/>
    <property type="match status" value="1"/>
</dbReference>
<dbReference type="Pfam" id="PF04358">
    <property type="entry name" value="DsrC"/>
    <property type="match status" value="1"/>
</dbReference>
<keyword evidence="3" id="KW-0963">Cytoplasm</keyword>
<dbReference type="Gene3D" id="3.30.1420.10">
    <property type="match status" value="1"/>
</dbReference>